<dbReference type="Proteomes" id="UP000076532">
    <property type="component" value="Unassembled WGS sequence"/>
</dbReference>
<dbReference type="AlphaFoldDB" id="A0A166AEA9"/>
<proteinExistence type="predicted"/>
<sequence>MGQDTAVSCKIATTNTETEPIVSLPSTSTLSATQGSPPLSLNLDDVLPSAPSHLGFTGKEDSENGEEGLRESSLVIAKNTSQGDSGRAENNQEERVSTWMDGSAAPANLNSGGEVTVKRKGMGTSKSASMRKVKNAKPLIPEGGQMYVVPNSMAANTLSNLQINLSCNNSASHGSFVFAPSEPSRGRRSSTQGLGDGSGNSVGAAGTPLPKCAVSVHTPEKFRKQGHERKPSRGANNAALLNAPARVTRAAHTRRPDNSVHLLLSPPRNRTWFLLPAQHLCPYLCPCPRQQVVCTCPPHALMVRLTSFATLFFRLAIPASNPTPSLPTHKSRPWQSAVTAKVAHDGFGLDIGHSRRCAYQHADESQVVAKVEGAYIPHPAVICTLEHDQVHDRALHVGLVDELPGYSTRCRITVIWVHLPRRIPPHVDRKLPQSSPRKSRGQIRDGLR</sequence>
<feature type="region of interest" description="Disordered" evidence="1">
    <location>
        <begin position="218"/>
        <end position="237"/>
    </location>
</feature>
<feature type="compositionally biased region" description="Basic and acidic residues" evidence="1">
    <location>
        <begin position="218"/>
        <end position="231"/>
    </location>
</feature>
<keyword evidence="3" id="KW-1185">Reference proteome</keyword>
<gene>
    <name evidence="2" type="ORF">FIBSPDRAFT_962177</name>
</gene>
<feature type="region of interest" description="Disordered" evidence="1">
    <location>
        <begin position="179"/>
        <end position="210"/>
    </location>
</feature>
<reference evidence="2 3" key="1">
    <citation type="journal article" date="2016" name="Mol. Biol. Evol.">
        <title>Comparative Genomics of Early-Diverging Mushroom-Forming Fungi Provides Insights into the Origins of Lignocellulose Decay Capabilities.</title>
        <authorList>
            <person name="Nagy L.G."/>
            <person name="Riley R."/>
            <person name="Tritt A."/>
            <person name="Adam C."/>
            <person name="Daum C."/>
            <person name="Floudas D."/>
            <person name="Sun H."/>
            <person name="Yadav J.S."/>
            <person name="Pangilinan J."/>
            <person name="Larsson K.H."/>
            <person name="Matsuura K."/>
            <person name="Barry K."/>
            <person name="Labutti K."/>
            <person name="Kuo R."/>
            <person name="Ohm R.A."/>
            <person name="Bhattacharya S.S."/>
            <person name="Shirouzu T."/>
            <person name="Yoshinaga Y."/>
            <person name="Martin F.M."/>
            <person name="Grigoriev I.V."/>
            <person name="Hibbett D.S."/>
        </authorList>
    </citation>
    <scope>NUCLEOTIDE SEQUENCE [LARGE SCALE GENOMIC DNA]</scope>
    <source>
        <strain evidence="2 3">CBS 109695</strain>
    </source>
</reference>
<feature type="region of interest" description="Disordered" evidence="1">
    <location>
        <begin position="426"/>
        <end position="448"/>
    </location>
</feature>
<feature type="compositionally biased region" description="Polar residues" evidence="1">
    <location>
        <begin position="11"/>
        <end position="39"/>
    </location>
</feature>
<organism evidence="2 3">
    <name type="scientific">Athelia psychrophila</name>
    <dbReference type="NCBI Taxonomy" id="1759441"/>
    <lineage>
        <taxon>Eukaryota</taxon>
        <taxon>Fungi</taxon>
        <taxon>Dikarya</taxon>
        <taxon>Basidiomycota</taxon>
        <taxon>Agaricomycotina</taxon>
        <taxon>Agaricomycetes</taxon>
        <taxon>Agaricomycetidae</taxon>
        <taxon>Atheliales</taxon>
        <taxon>Atheliaceae</taxon>
        <taxon>Athelia</taxon>
    </lineage>
</organism>
<name>A0A166AEA9_9AGAM</name>
<feature type="region of interest" description="Disordered" evidence="1">
    <location>
        <begin position="102"/>
        <end position="133"/>
    </location>
</feature>
<feature type="region of interest" description="Disordered" evidence="1">
    <location>
        <begin position="1"/>
        <end position="70"/>
    </location>
</feature>
<feature type="compositionally biased region" description="Basic and acidic residues" evidence="1">
    <location>
        <begin position="58"/>
        <end position="70"/>
    </location>
</feature>
<protein>
    <submittedName>
        <fullName evidence="2">Uncharacterized protein</fullName>
    </submittedName>
</protein>
<accession>A0A166AEA9</accession>
<evidence type="ECO:0000313" key="2">
    <source>
        <dbReference type="EMBL" id="KZP11518.1"/>
    </source>
</evidence>
<dbReference type="EMBL" id="KV417661">
    <property type="protein sequence ID" value="KZP11518.1"/>
    <property type="molecule type" value="Genomic_DNA"/>
</dbReference>
<evidence type="ECO:0000256" key="1">
    <source>
        <dbReference type="SAM" id="MobiDB-lite"/>
    </source>
</evidence>
<evidence type="ECO:0000313" key="3">
    <source>
        <dbReference type="Proteomes" id="UP000076532"/>
    </source>
</evidence>